<dbReference type="InterPro" id="IPR023211">
    <property type="entry name" value="DNA_pol_palm_dom_sf"/>
</dbReference>
<accession>A0A0F9H4M1</accession>
<comment type="caution">
    <text evidence="9">The sequence shown here is derived from an EMBL/GenBank/DDBJ whole genome shotgun (WGS) entry which is preliminary data.</text>
</comment>
<reference evidence="9" key="1">
    <citation type="journal article" date="2015" name="Nature">
        <title>Complex archaea that bridge the gap between prokaryotes and eukaryotes.</title>
        <authorList>
            <person name="Spang A."/>
            <person name="Saw J.H."/>
            <person name="Jorgensen S.L."/>
            <person name="Zaremba-Niedzwiedzka K."/>
            <person name="Martijn J."/>
            <person name="Lind A.E."/>
            <person name="van Eijk R."/>
            <person name="Schleper C."/>
            <person name="Guy L."/>
            <person name="Ettema T.J."/>
        </authorList>
    </citation>
    <scope>NUCLEOTIDE SEQUENCE</scope>
</reference>
<evidence type="ECO:0000256" key="6">
    <source>
        <dbReference type="ARBA" id="ARBA00023125"/>
    </source>
</evidence>
<comment type="catalytic activity">
    <reaction evidence="7">
        <text>DNA(n) + a 2'-deoxyribonucleoside 5'-triphosphate = DNA(n+1) + diphosphate</text>
        <dbReference type="Rhea" id="RHEA:22508"/>
        <dbReference type="Rhea" id="RHEA-COMP:17339"/>
        <dbReference type="Rhea" id="RHEA-COMP:17340"/>
        <dbReference type="ChEBI" id="CHEBI:33019"/>
        <dbReference type="ChEBI" id="CHEBI:61560"/>
        <dbReference type="ChEBI" id="CHEBI:173112"/>
        <dbReference type="EC" id="2.7.7.7"/>
    </reaction>
</comment>
<protein>
    <recommendedName>
        <fullName evidence="2">DNA-directed DNA polymerase</fullName>
        <ecNumber evidence="2">2.7.7.7</ecNumber>
    </recommendedName>
</protein>
<dbReference type="InterPro" id="IPR036397">
    <property type="entry name" value="RNaseH_sf"/>
</dbReference>
<dbReference type="Gene3D" id="1.20.1280.300">
    <property type="match status" value="1"/>
</dbReference>
<dbReference type="InterPro" id="IPR006134">
    <property type="entry name" value="DNA-dir_DNA_pol_B_multi_dom"/>
</dbReference>
<organism evidence="9">
    <name type="scientific">marine sediment metagenome</name>
    <dbReference type="NCBI Taxonomy" id="412755"/>
    <lineage>
        <taxon>unclassified sequences</taxon>
        <taxon>metagenomes</taxon>
        <taxon>ecological metagenomes</taxon>
    </lineage>
</organism>
<dbReference type="PANTHER" id="PTHR10322:SF23">
    <property type="entry name" value="DNA POLYMERASE DELTA CATALYTIC SUBUNIT"/>
    <property type="match status" value="1"/>
</dbReference>
<dbReference type="Gene3D" id="3.30.420.10">
    <property type="entry name" value="Ribonuclease H-like superfamily/Ribonuclease H"/>
    <property type="match status" value="1"/>
</dbReference>
<gene>
    <name evidence="9" type="ORF">LCGC14_1748600</name>
</gene>
<dbReference type="Gene3D" id="3.30.342.10">
    <property type="entry name" value="DNA Polymerase, chain B, domain 1"/>
    <property type="match status" value="1"/>
</dbReference>
<evidence type="ECO:0000313" key="9">
    <source>
        <dbReference type="EMBL" id="KKM05984.1"/>
    </source>
</evidence>
<keyword evidence="4" id="KW-0548">Nucleotidyltransferase</keyword>
<dbReference type="GO" id="GO:0003677">
    <property type="term" value="F:DNA binding"/>
    <property type="evidence" value="ECO:0007669"/>
    <property type="project" value="UniProtKB-KW"/>
</dbReference>
<dbReference type="SUPFAM" id="SSF56672">
    <property type="entry name" value="DNA/RNA polymerases"/>
    <property type="match status" value="1"/>
</dbReference>
<dbReference type="InterPro" id="IPR043502">
    <property type="entry name" value="DNA/RNA_pol_sf"/>
</dbReference>
<evidence type="ECO:0000256" key="2">
    <source>
        <dbReference type="ARBA" id="ARBA00012417"/>
    </source>
</evidence>
<dbReference type="PRINTS" id="PR00106">
    <property type="entry name" value="DNAPOLB"/>
</dbReference>
<keyword evidence="5" id="KW-0239">DNA-directed DNA polymerase</keyword>
<dbReference type="Gene3D" id="3.90.1600.10">
    <property type="entry name" value="Palm domain of DNA polymerase"/>
    <property type="match status" value="1"/>
</dbReference>
<sequence>PEMLKLEFEGSLANLYKNKFAHFVRYNLRDTEILKGFEDRLGYIELANQMYHISTGDCRHVTGTLKLAELAINNYCIHELGVRVPDNIIDDDSAGIQGALVLEPNVGLHEWIGSMDINSLYPASIRSINISPETLIGQFKECHRAVEEIKKESLVTLTLMVDETGEHIEKTADDWKDALKQRKWAISGFGTVFDQEEQGVIPAILEAWTKTRKLYQKKRRQATNKDKKAYYGRLQYVYKIKLNSLYGALNNRFFRYYDLRMGESTTGTGRMILRHMCAQVCKELDGKYKLPVNITDLFDDGKEHWGYVENESVLYGDTDSAYFQTHANSKEEAVLVADAVAKRVTSTFKQFMQDSFLCTDGFDDLIKAGREVVAQRGIFVDKKRYVLHIVDNEGVASDQLKVMGLDTKKTTLPVEVSKRLNKFVERFLKGEEWDIIANDIVDYKEELRNTDDIMTIGLPKGVKRVEYYTDQYKILGMGVRLPGHVAASIFYNECLERYEDKDSLPIVTGMKIKVFYLTQKYGRFKSLAIPTDATAVPEWFLDHFAVNKDMHIERLVDKPLNNIIKAIGKETPSKQSLLVGELLDFE</sequence>
<dbReference type="Pfam" id="PF00136">
    <property type="entry name" value="DNA_pol_B"/>
    <property type="match status" value="1"/>
</dbReference>
<dbReference type="EC" id="2.7.7.7" evidence="2"/>
<evidence type="ECO:0000256" key="1">
    <source>
        <dbReference type="ARBA" id="ARBA00005755"/>
    </source>
</evidence>
<keyword evidence="3" id="KW-0808">Transferase</keyword>
<dbReference type="GO" id="GO:0003887">
    <property type="term" value="F:DNA-directed DNA polymerase activity"/>
    <property type="evidence" value="ECO:0007669"/>
    <property type="project" value="UniProtKB-KW"/>
</dbReference>
<comment type="similarity">
    <text evidence="1">Belongs to the DNA polymerase type-B family.</text>
</comment>
<evidence type="ECO:0000256" key="5">
    <source>
        <dbReference type="ARBA" id="ARBA00022932"/>
    </source>
</evidence>
<evidence type="ECO:0000256" key="7">
    <source>
        <dbReference type="ARBA" id="ARBA00049244"/>
    </source>
</evidence>
<feature type="domain" description="DNA-directed DNA polymerase family B multifunctional" evidence="8">
    <location>
        <begin position="91"/>
        <end position="439"/>
    </location>
</feature>
<proteinExistence type="inferred from homology"/>
<dbReference type="AlphaFoldDB" id="A0A0F9H4M1"/>
<dbReference type="InterPro" id="IPR050240">
    <property type="entry name" value="DNA_pol_type-B"/>
</dbReference>
<feature type="non-terminal residue" evidence="9">
    <location>
        <position position="1"/>
    </location>
</feature>
<dbReference type="Gene3D" id="3.40.1820.10">
    <property type="entry name" value="DnaQ-like 3'-5' exonuclease"/>
    <property type="match status" value="1"/>
</dbReference>
<keyword evidence="6" id="KW-0238">DNA-binding</keyword>
<dbReference type="GO" id="GO:0000166">
    <property type="term" value="F:nucleotide binding"/>
    <property type="evidence" value="ECO:0007669"/>
    <property type="project" value="InterPro"/>
</dbReference>
<name>A0A0F9H4M1_9ZZZZ</name>
<dbReference type="PANTHER" id="PTHR10322">
    <property type="entry name" value="DNA POLYMERASE CATALYTIC SUBUNIT"/>
    <property type="match status" value="1"/>
</dbReference>
<dbReference type="InterPro" id="IPR006172">
    <property type="entry name" value="DNA-dir_DNA_pol_B"/>
</dbReference>
<dbReference type="EMBL" id="LAZR01016096">
    <property type="protein sequence ID" value="KKM05984.1"/>
    <property type="molecule type" value="Genomic_DNA"/>
</dbReference>
<evidence type="ECO:0000259" key="8">
    <source>
        <dbReference type="Pfam" id="PF00136"/>
    </source>
</evidence>
<evidence type="ECO:0000256" key="3">
    <source>
        <dbReference type="ARBA" id="ARBA00022679"/>
    </source>
</evidence>
<evidence type="ECO:0000256" key="4">
    <source>
        <dbReference type="ARBA" id="ARBA00022695"/>
    </source>
</evidence>